<evidence type="ECO:0000313" key="7">
    <source>
        <dbReference type="Proteomes" id="UP001595799"/>
    </source>
</evidence>
<keyword evidence="2 4" id="KW-0732">Signal</keyword>
<comment type="caution">
    <text evidence="6">The sequence shown here is derived from an EMBL/GenBank/DDBJ whole genome shotgun (WGS) entry which is preliminary data.</text>
</comment>
<evidence type="ECO:0000256" key="2">
    <source>
        <dbReference type="ARBA" id="ARBA00022729"/>
    </source>
</evidence>
<dbReference type="Gene3D" id="3.40.50.2300">
    <property type="match status" value="2"/>
</dbReference>
<feature type="chain" id="PRO_5047028337" evidence="4">
    <location>
        <begin position="23"/>
        <end position="402"/>
    </location>
</feature>
<dbReference type="Pfam" id="PF13458">
    <property type="entry name" value="Peripla_BP_6"/>
    <property type="match status" value="1"/>
</dbReference>
<dbReference type="Proteomes" id="UP001595799">
    <property type="component" value="Unassembled WGS sequence"/>
</dbReference>
<evidence type="ECO:0000256" key="4">
    <source>
        <dbReference type="SAM" id="SignalP"/>
    </source>
</evidence>
<dbReference type="RefSeq" id="WP_382423808.1">
    <property type="nucleotide sequence ID" value="NZ_JBHSCW010000016.1"/>
</dbReference>
<evidence type="ECO:0000313" key="6">
    <source>
        <dbReference type="EMBL" id="MFC4353433.1"/>
    </source>
</evidence>
<dbReference type="CDD" id="cd06327">
    <property type="entry name" value="PBP1_SBP-like"/>
    <property type="match status" value="1"/>
</dbReference>
<dbReference type="PANTHER" id="PTHR30483:SF6">
    <property type="entry name" value="PERIPLASMIC BINDING PROTEIN OF ABC TRANSPORTER FOR NATURAL AMINO ACIDS"/>
    <property type="match status" value="1"/>
</dbReference>
<sequence length="402" mass="43162">MRKVHTALAALMVCGLPAAGLAQTSDDVVKIGVLTDMAGPYSDNLGAGTVLAAEMAAEDFGGSVNGAPIEIISADHQNKADVGSSLVRRWFDVEEVDMVTELGSSAVAVAAQDLAEQEDKIALITGAGSPALTGEHCSPNGIHWAYDNYAYGNVVASALVAEGKDSWYFLTADYSFGHSLEEVAAQFVEANGGEVLGTSRHPLGTSDFSSYLLQAQSSGAKVIGLANAGSDMINSMKQAREFGIIQGGQDMAGLLVNLPDIHALGLEDTQGLLLAENAYWKMNDETEEWSRRFMERFDGRAPSSLQIAVYTGVMHYLEAIEAAGTDEADAVMSKMRELPINDMTTDEAYIREDGRVIRDMYLMQVKTPEESTEEWDFYEIAATVPGEEAYRPLSEGGCELVE</sequence>
<dbReference type="InterPro" id="IPR028082">
    <property type="entry name" value="Peripla_BP_I"/>
</dbReference>
<organism evidence="6 7">
    <name type="scientific">Fodinicurvata halophila</name>
    <dbReference type="NCBI Taxonomy" id="1419723"/>
    <lineage>
        <taxon>Bacteria</taxon>
        <taxon>Pseudomonadati</taxon>
        <taxon>Pseudomonadota</taxon>
        <taxon>Alphaproteobacteria</taxon>
        <taxon>Rhodospirillales</taxon>
        <taxon>Rhodovibrionaceae</taxon>
        <taxon>Fodinicurvata</taxon>
    </lineage>
</organism>
<dbReference type="EMBL" id="JBHSCW010000016">
    <property type="protein sequence ID" value="MFC4353433.1"/>
    <property type="molecule type" value="Genomic_DNA"/>
</dbReference>
<feature type="signal peptide" evidence="4">
    <location>
        <begin position="1"/>
        <end position="22"/>
    </location>
</feature>
<dbReference type="InterPro" id="IPR051010">
    <property type="entry name" value="BCAA_transport"/>
</dbReference>
<proteinExistence type="inferred from homology"/>
<comment type="similarity">
    <text evidence="1">Belongs to the leucine-binding protein family.</text>
</comment>
<dbReference type="SUPFAM" id="SSF53822">
    <property type="entry name" value="Periplasmic binding protein-like I"/>
    <property type="match status" value="1"/>
</dbReference>
<evidence type="ECO:0000256" key="3">
    <source>
        <dbReference type="ARBA" id="ARBA00022970"/>
    </source>
</evidence>
<reference evidence="7" key="1">
    <citation type="journal article" date="2019" name="Int. J. Syst. Evol. Microbiol.">
        <title>The Global Catalogue of Microorganisms (GCM) 10K type strain sequencing project: providing services to taxonomists for standard genome sequencing and annotation.</title>
        <authorList>
            <consortium name="The Broad Institute Genomics Platform"/>
            <consortium name="The Broad Institute Genome Sequencing Center for Infectious Disease"/>
            <person name="Wu L."/>
            <person name="Ma J."/>
        </authorList>
    </citation>
    <scope>NUCLEOTIDE SEQUENCE [LARGE SCALE GENOMIC DNA]</scope>
    <source>
        <strain evidence="7">CECT 8472</strain>
    </source>
</reference>
<keyword evidence="7" id="KW-1185">Reference proteome</keyword>
<evidence type="ECO:0000259" key="5">
    <source>
        <dbReference type="Pfam" id="PF13458"/>
    </source>
</evidence>
<keyword evidence="3" id="KW-0813">Transport</keyword>
<accession>A0ABV8URI8</accession>
<evidence type="ECO:0000256" key="1">
    <source>
        <dbReference type="ARBA" id="ARBA00010062"/>
    </source>
</evidence>
<dbReference type="PANTHER" id="PTHR30483">
    <property type="entry name" value="LEUCINE-SPECIFIC-BINDING PROTEIN"/>
    <property type="match status" value="1"/>
</dbReference>
<name>A0ABV8URI8_9PROT</name>
<dbReference type="InterPro" id="IPR028081">
    <property type="entry name" value="Leu-bd"/>
</dbReference>
<keyword evidence="3" id="KW-0029">Amino-acid transport</keyword>
<feature type="domain" description="Leucine-binding protein" evidence="5">
    <location>
        <begin position="29"/>
        <end position="366"/>
    </location>
</feature>
<protein>
    <submittedName>
        <fullName evidence="6">ABC transporter substrate-binding protein</fullName>
    </submittedName>
</protein>
<gene>
    <name evidence="6" type="ORF">ACFOW6_17965</name>
</gene>